<reference evidence="1" key="2">
    <citation type="submission" date="2020-09" db="EMBL/GenBank/DDBJ databases">
        <authorList>
            <person name="Sun Q."/>
            <person name="Ohkuma M."/>
        </authorList>
    </citation>
    <scope>NUCLEOTIDE SEQUENCE</scope>
    <source>
        <strain evidence="1">JCM 17820</strain>
    </source>
</reference>
<keyword evidence="2" id="KW-1185">Reference proteome</keyword>
<dbReference type="Proteomes" id="UP000605784">
    <property type="component" value="Unassembled WGS sequence"/>
</dbReference>
<dbReference type="RefSeq" id="WP_166967219.1">
    <property type="nucleotide sequence ID" value="NZ_BMOU01000007.1"/>
</dbReference>
<dbReference type="Pfam" id="PF24001">
    <property type="entry name" value="DUF7317"/>
    <property type="match status" value="1"/>
</dbReference>
<dbReference type="AlphaFoldDB" id="A0A830GQQ7"/>
<accession>A0A830GQQ7</accession>
<organism evidence="1 2">
    <name type="scientific">Haloarcula pellucida</name>
    <dbReference type="NCBI Taxonomy" id="1427151"/>
    <lineage>
        <taxon>Archaea</taxon>
        <taxon>Methanobacteriati</taxon>
        <taxon>Methanobacteriota</taxon>
        <taxon>Stenosarchaea group</taxon>
        <taxon>Halobacteria</taxon>
        <taxon>Halobacteriales</taxon>
        <taxon>Haloarculaceae</taxon>
        <taxon>Haloarcula</taxon>
    </lineage>
</organism>
<dbReference type="GeneID" id="44855385"/>
<protein>
    <submittedName>
        <fullName evidence="1">Uncharacterized protein</fullName>
    </submittedName>
</protein>
<reference evidence="1" key="1">
    <citation type="journal article" date="2014" name="Int. J. Syst. Evol. Microbiol.">
        <title>Complete genome sequence of Corynebacterium casei LMG S-19264T (=DSM 44701T), isolated from a smear-ripened cheese.</title>
        <authorList>
            <consortium name="US DOE Joint Genome Institute (JGI-PGF)"/>
            <person name="Walter F."/>
            <person name="Albersmeier A."/>
            <person name="Kalinowski J."/>
            <person name="Ruckert C."/>
        </authorList>
    </citation>
    <scope>NUCLEOTIDE SEQUENCE</scope>
    <source>
        <strain evidence="1">JCM 17820</strain>
    </source>
</reference>
<evidence type="ECO:0000313" key="1">
    <source>
        <dbReference type="EMBL" id="GGO02734.1"/>
    </source>
</evidence>
<dbReference type="EMBL" id="BMOU01000007">
    <property type="protein sequence ID" value="GGO02734.1"/>
    <property type="molecule type" value="Genomic_DNA"/>
</dbReference>
<name>A0A830GQQ7_9EURY</name>
<sequence>MSSKSFTTALTLYRSRTYTLEQAAGFSGLSTGEMASALRSRGIDVREADEQSLPESVGR</sequence>
<proteinExistence type="predicted"/>
<gene>
    <name evidence="1" type="ORF">GCM10009030_37650</name>
</gene>
<dbReference type="InterPro" id="IPR055741">
    <property type="entry name" value="DUF7317"/>
</dbReference>
<evidence type="ECO:0000313" key="2">
    <source>
        <dbReference type="Proteomes" id="UP000605784"/>
    </source>
</evidence>
<comment type="caution">
    <text evidence="1">The sequence shown here is derived from an EMBL/GenBank/DDBJ whole genome shotgun (WGS) entry which is preliminary data.</text>
</comment>